<evidence type="ECO:0000313" key="1">
    <source>
        <dbReference type="EMBL" id="DAE11387.1"/>
    </source>
</evidence>
<organism evidence="1">
    <name type="scientific">Myoviridae sp. ctWiL39</name>
    <dbReference type="NCBI Taxonomy" id="2825120"/>
    <lineage>
        <taxon>Viruses</taxon>
        <taxon>Duplodnaviria</taxon>
        <taxon>Heunggongvirae</taxon>
        <taxon>Uroviricota</taxon>
        <taxon>Caudoviricetes</taxon>
    </lineage>
</organism>
<dbReference type="EMBL" id="BK015531">
    <property type="protein sequence ID" value="DAE11387.1"/>
    <property type="molecule type" value="Genomic_DNA"/>
</dbReference>
<reference evidence="1" key="1">
    <citation type="journal article" date="2021" name="Proc. Natl. Acad. Sci. U.S.A.">
        <title>A Catalog of Tens of Thousands of Viruses from Human Metagenomes Reveals Hidden Associations with Chronic Diseases.</title>
        <authorList>
            <person name="Tisza M.J."/>
            <person name="Buck C.B."/>
        </authorList>
    </citation>
    <scope>NUCLEOTIDE SEQUENCE</scope>
    <source>
        <strain evidence="1">CtWiL39</strain>
    </source>
</reference>
<name>A0A8S5PY00_9CAUD</name>
<accession>A0A8S5PY00</accession>
<protein>
    <submittedName>
        <fullName evidence="1">Uncharacterized protein</fullName>
    </submittedName>
</protein>
<sequence length="87" mass="9694">MIITVSGFEEARNYPVMFGSSELLMDNNRDVFYVKSVDALGKQMVSSYKFEKIENDSPENYVSKQQFDELAGKIDALIANLGGMSNG</sequence>
<proteinExistence type="predicted"/>